<dbReference type="EMBL" id="BARU01008092">
    <property type="protein sequence ID" value="GAH36691.1"/>
    <property type="molecule type" value="Genomic_DNA"/>
</dbReference>
<evidence type="ECO:0000313" key="1">
    <source>
        <dbReference type="EMBL" id="GAH36691.1"/>
    </source>
</evidence>
<gene>
    <name evidence="1" type="ORF">S03H2_15901</name>
</gene>
<reference evidence="1" key="1">
    <citation type="journal article" date="2014" name="Front. Microbiol.">
        <title>High frequency of phylogenetically diverse reductive dehalogenase-homologous genes in deep subseafloor sedimentary metagenomes.</title>
        <authorList>
            <person name="Kawai M."/>
            <person name="Futagami T."/>
            <person name="Toyoda A."/>
            <person name="Takaki Y."/>
            <person name="Nishi S."/>
            <person name="Hori S."/>
            <person name="Arai W."/>
            <person name="Tsubouchi T."/>
            <person name="Morono Y."/>
            <person name="Uchiyama I."/>
            <person name="Ito T."/>
            <person name="Fujiyama A."/>
            <person name="Inagaki F."/>
            <person name="Takami H."/>
        </authorList>
    </citation>
    <scope>NUCLEOTIDE SEQUENCE</scope>
    <source>
        <strain evidence="1">Expedition CK06-06</strain>
    </source>
</reference>
<proteinExistence type="predicted"/>
<sequence length="63" mass="7285">MRELDYSLSLTNHDNYKLIYQIRFYNYLDPTLSYCAVGAAPEAICKAALLARLDEIKRLEVSK</sequence>
<comment type="caution">
    <text evidence="1">The sequence shown here is derived from an EMBL/GenBank/DDBJ whole genome shotgun (WGS) entry which is preliminary data.</text>
</comment>
<organism evidence="1">
    <name type="scientific">marine sediment metagenome</name>
    <dbReference type="NCBI Taxonomy" id="412755"/>
    <lineage>
        <taxon>unclassified sequences</taxon>
        <taxon>metagenomes</taxon>
        <taxon>ecological metagenomes</taxon>
    </lineage>
</organism>
<name>X1ETI0_9ZZZZ</name>
<accession>X1ETI0</accession>
<dbReference type="AlphaFoldDB" id="X1ETI0"/>
<protein>
    <submittedName>
        <fullName evidence="1">Uncharacterized protein</fullName>
    </submittedName>
</protein>